<gene>
    <name evidence="1" type="ORF">HNQ88_004344</name>
</gene>
<protein>
    <submittedName>
        <fullName evidence="1">Uncharacterized protein</fullName>
    </submittedName>
</protein>
<keyword evidence="2" id="KW-1185">Reference proteome</keyword>
<comment type="caution">
    <text evidence="1">The sequence shown here is derived from an EMBL/GenBank/DDBJ whole genome shotgun (WGS) entry which is preliminary data.</text>
</comment>
<dbReference type="RefSeq" id="WP_309941893.1">
    <property type="nucleotide sequence ID" value="NZ_AP025305.1"/>
</dbReference>
<dbReference type="Proteomes" id="UP001185092">
    <property type="component" value="Unassembled WGS sequence"/>
</dbReference>
<dbReference type="EMBL" id="JAVDQD010000007">
    <property type="protein sequence ID" value="MDR6241266.1"/>
    <property type="molecule type" value="Genomic_DNA"/>
</dbReference>
<sequence>MEQLEFDILDELYFVLSFEKLMDEIDCESKDDLEVALRNMVDKGWVKVMSDVDTDMVEDELESCQYEHCYFLATKKGLFAHNTM</sequence>
<evidence type="ECO:0000313" key="1">
    <source>
        <dbReference type="EMBL" id="MDR6241266.1"/>
    </source>
</evidence>
<accession>A0AAE3XNP2</accession>
<reference evidence="1" key="1">
    <citation type="submission" date="2023-07" db="EMBL/GenBank/DDBJ databases">
        <title>Genomic Encyclopedia of Type Strains, Phase IV (KMG-IV): sequencing the most valuable type-strain genomes for metagenomic binning, comparative biology and taxonomic classification.</title>
        <authorList>
            <person name="Goeker M."/>
        </authorList>
    </citation>
    <scope>NUCLEOTIDE SEQUENCE</scope>
    <source>
        <strain evidence="1">DSM 26174</strain>
    </source>
</reference>
<organism evidence="1 2">
    <name type="scientific">Aureibacter tunicatorum</name>
    <dbReference type="NCBI Taxonomy" id="866807"/>
    <lineage>
        <taxon>Bacteria</taxon>
        <taxon>Pseudomonadati</taxon>
        <taxon>Bacteroidota</taxon>
        <taxon>Cytophagia</taxon>
        <taxon>Cytophagales</taxon>
        <taxon>Persicobacteraceae</taxon>
        <taxon>Aureibacter</taxon>
    </lineage>
</organism>
<dbReference type="AlphaFoldDB" id="A0AAE3XNP2"/>
<evidence type="ECO:0000313" key="2">
    <source>
        <dbReference type="Proteomes" id="UP001185092"/>
    </source>
</evidence>
<proteinExistence type="predicted"/>
<name>A0AAE3XNP2_9BACT</name>